<comment type="caution">
    <text evidence="6">The sequence shown here is derived from an EMBL/GenBank/DDBJ whole genome shotgun (WGS) entry which is preliminary data.</text>
</comment>
<evidence type="ECO:0000259" key="4">
    <source>
        <dbReference type="PROSITE" id="PS50932"/>
    </source>
</evidence>
<keyword evidence="7" id="KW-1185">Reference proteome</keyword>
<feature type="domain" description="HTH lacI-type" evidence="4">
    <location>
        <begin position="29"/>
        <end position="83"/>
    </location>
</feature>
<dbReference type="Gene3D" id="1.10.260.40">
    <property type="entry name" value="lambda repressor-like DNA-binding domains"/>
    <property type="match status" value="1"/>
</dbReference>
<dbReference type="GO" id="GO:0000976">
    <property type="term" value="F:transcription cis-regulatory region binding"/>
    <property type="evidence" value="ECO:0007669"/>
    <property type="project" value="TreeGrafter"/>
</dbReference>
<evidence type="ECO:0000256" key="3">
    <source>
        <dbReference type="ARBA" id="ARBA00023163"/>
    </source>
</evidence>
<dbReference type="CDD" id="cd06267">
    <property type="entry name" value="PBP1_LacI_sugar_binding-like"/>
    <property type="match status" value="1"/>
</dbReference>
<keyword evidence="2" id="KW-0238">DNA-binding</keyword>
<evidence type="ECO:0000256" key="1">
    <source>
        <dbReference type="ARBA" id="ARBA00023015"/>
    </source>
</evidence>
<dbReference type="InterPro" id="IPR028082">
    <property type="entry name" value="Peripla_BP_I"/>
</dbReference>
<sequence>MCYKNGYADPEQHLMTAGTRRLPVGERLPTLEDVARVAGVSRATVSRVINGIRNVDPQLHEMVWNAVGQTGYVPNRLARSLVTRRTGTVALVVSDSESHDDDPFMGRFFADPYFGRVVGGLMSVLRAAGIQLALQIVGTEEQRTRLVGDLRHGQADGVIVLSLPGHDPLPRMLTDAGVPAVMIGRPADPVPINYVDLANDTGASLAADHLVGRGCQLVAMISGPVDVPASNDRITGFRRSMARHGHAWVPLVSGNFTQDSGEQAMRALLAEHPAVDGVFVANDLMALGALLALRDAGRHVPDDVAMVGFDDSSAAVAASPALTTVRHPLEDMAAESARLLMARIEDPTMRISSVIYEPTLVLRQSA</sequence>
<dbReference type="SMART" id="SM00354">
    <property type="entry name" value="HTH_LACI"/>
    <property type="match status" value="1"/>
</dbReference>
<dbReference type="PRINTS" id="PR00036">
    <property type="entry name" value="HTHLACI"/>
</dbReference>
<gene>
    <name evidence="6" type="ORF">Aau02nite_09440</name>
</gene>
<dbReference type="Pfam" id="PF13377">
    <property type="entry name" value="Peripla_BP_3"/>
    <property type="match status" value="1"/>
</dbReference>
<dbReference type="Pfam" id="PF00356">
    <property type="entry name" value="LacI"/>
    <property type="match status" value="1"/>
</dbReference>
<organism evidence="6 7">
    <name type="scientific">Actinoplanes auranticolor</name>
    <dbReference type="NCBI Taxonomy" id="47988"/>
    <lineage>
        <taxon>Bacteria</taxon>
        <taxon>Bacillati</taxon>
        <taxon>Actinomycetota</taxon>
        <taxon>Actinomycetes</taxon>
        <taxon>Micromonosporales</taxon>
        <taxon>Micromonosporaceae</taxon>
        <taxon>Actinoplanes</taxon>
    </lineage>
</organism>
<dbReference type="InterPro" id="IPR046335">
    <property type="entry name" value="LacI/GalR-like_sensor"/>
</dbReference>
<name>A0A919S4H7_9ACTN</name>
<dbReference type="InterPro" id="IPR010982">
    <property type="entry name" value="Lambda_DNA-bd_dom_sf"/>
</dbReference>
<dbReference type="InterPro" id="IPR001387">
    <property type="entry name" value="Cro/C1-type_HTH"/>
</dbReference>
<keyword evidence="1" id="KW-0805">Transcription regulation</keyword>
<dbReference type="PANTHER" id="PTHR30146">
    <property type="entry name" value="LACI-RELATED TRANSCRIPTIONAL REPRESSOR"/>
    <property type="match status" value="1"/>
</dbReference>
<proteinExistence type="predicted"/>
<accession>A0A919S4H7</accession>
<dbReference type="AlphaFoldDB" id="A0A919S4H7"/>
<dbReference type="Gene3D" id="3.40.50.2300">
    <property type="match status" value="2"/>
</dbReference>
<evidence type="ECO:0000256" key="2">
    <source>
        <dbReference type="ARBA" id="ARBA00023125"/>
    </source>
</evidence>
<dbReference type="InterPro" id="IPR000843">
    <property type="entry name" value="HTH_LacI"/>
</dbReference>
<evidence type="ECO:0000259" key="5">
    <source>
        <dbReference type="PROSITE" id="PS50943"/>
    </source>
</evidence>
<protein>
    <submittedName>
        <fullName evidence="6">LacI family transcriptional regulator</fullName>
    </submittedName>
</protein>
<dbReference type="EMBL" id="BOQL01000009">
    <property type="protein sequence ID" value="GIM64283.1"/>
    <property type="molecule type" value="Genomic_DNA"/>
</dbReference>
<dbReference type="PROSITE" id="PS50932">
    <property type="entry name" value="HTH_LACI_2"/>
    <property type="match status" value="1"/>
</dbReference>
<dbReference type="PROSITE" id="PS00356">
    <property type="entry name" value="HTH_LACI_1"/>
    <property type="match status" value="1"/>
</dbReference>
<dbReference type="SUPFAM" id="SSF53822">
    <property type="entry name" value="Periplasmic binding protein-like I"/>
    <property type="match status" value="1"/>
</dbReference>
<dbReference type="Proteomes" id="UP000681340">
    <property type="component" value="Unassembled WGS sequence"/>
</dbReference>
<reference evidence="6" key="1">
    <citation type="submission" date="2021-03" db="EMBL/GenBank/DDBJ databases">
        <title>Whole genome shotgun sequence of Actinoplanes auranticolor NBRC 12245.</title>
        <authorList>
            <person name="Komaki H."/>
            <person name="Tamura T."/>
        </authorList>
    </citation>
    <scope>NUCLEOTIDE SEQUENCE</scope>
    <source>
        <strain evidence="6">NBRC 12245</strain>
    </source>
</reference>
<keyword evidence="3" id="KW-0804">Transcription</keyword>
<dbReference type="CDD" id="cd01392">
    <property type="entry name" value="HTH_LacI"/>
    <property type="match status" value="1"/>
</dbReference>
<dbReference type="PANTHER" id="PTHR30146:SF109">
    <property type="entry name" value="HTH-TYPE TRANSCRIPTIONAL REGULATOR GALS"/>
    <property type="match status" value="1"/>
</dbReference>
<dbReference type="GO" id="GO:0003700">
    <property type="term" value="F:DNA-binding transcription factor activity"/>
    <property type="evidence" value="ECO:0007669"/>
    <property type="project" value="TreeGrafter"/>
</dbReference>
<evidence type="ECO:0000313" key="6">
    <source>
        <dbReference type="EMBL" id="GIM64283.1"/>
    </source>
</evidence>
<dbReference type="PROSITE" id="PS50943">
    <property type="entry name" value="HTH_CROC1"/>
    <property type="match status" value="1"/>
</dbReference>
<feature type="domain" description="HTH cro/C1-type" evidence="5">
    <location>
        <begin position="30"/>
        <end position="59"/>
    </location>
</feature>
<dbReference type="SUPFAM" id="SSF47413">
    <property type="entry name" value="lambda repressor-like DNA-binding domains"/>
    <property type="match status" value="1"/>
</dbReference>
<evidence type="ECO:0000313" key="7">
    <source>
        <dbReference type="Proteomes" id="UP000681340"/>
    </source>
</evidence>